<accession>A0A6J4HSF2</accession>
<gene>
    <name evidence="2" type="ORF">AVDCRST_MAG41-926</name>
</gene>
<sequence>MRFEVRALLFALRRLTRTPRAAQAMAAARAALGRLAALVLEPLALPPHSGLVVVPVGELQRVPWAALHDTPVTVAPAAASSARTAARPAPDGPVVLVAGPDVPGGAEEVGQLAALHPDAVVLRPPESTAAAVTAALSGAGLAHLACHGRIRPDNPIFSALLLSGGPLTVHELELRGPAPHRIVLAACESGSEVGYAGNETLGFVSSLLARGTAGLVASAVVVPDADVVPLMHGLHAAVLDGASLAEALFRARAGLDLTEPGAFVSWCAFNAFGAG</sequence>
<feature type="domain" description="CHAT" evidence="1">
    <location>
        <begin position="31"/>
        <end position="273"/>
    </location>
</feature>
<dbReference type="EMBL" id="CADCTP010000097">
    <property type="protein sequence ID" value="CAA9231531.1"/>
    <property type="molecule type" value="Genomic_DNA"/>
</dbReference>
<dbReference type="Pfam" id="PF12770">
    <property type="entry name" value="CHAT"/>
    <property type="match status" value="1"/>
</dbReference>
<evidence type="ECO:0000313" key="2">
    <source>
        <dbReference type="EMBL" id="CAA9231531.1"/>
    </source>
</evidence>
<proteinExistence type="predicted"/>
<dbReference type="AlphaFoldDB" id="A0A6J4HSF2"/>
<reference evidence="2" key="1">
    <citation type="submission" date="2020-02" db="EMBL/GenBank/DDBJ databases">
        <authorList>
            <person name="Meier V. D."/>
        </authorList>
    </citation>
    <scope>NUCLEOTIDE SEQUENCE</scope>
    <source>
        <strain evidence="2">AVDCRST_MAG41</strain>
    </source>
</reference>
<dbReference type="InterPro" id="IPR024983">
    <property type="entry name" value="CHAT_dom"/>
</dbReference>
<organism evidence="2">
    <name type="scientific">uncultured Mycobacteriales bacterium</name>
    <dbReference type="NCBI Taxonomy" id="581187"/>
    <lineage>
        <taxon>Bacteria</taxon>
        <taxon>Bacillati</taxon>
        <taxon>Actinomycetota</taxon>
        <taxon>Actinomycetes</taxon>
        <taxon>Mycobacteriales</taxon>
        <taxon>environmental samples</taxon>
    </lineage>
</organism>
<protein>
    <recommendedName>
        <fullName evidence="1">CHAT domain-containing protein</fullName>
    </recommendedName>
</protein>
<name>A0A6J4HSF2_9ACTN</name>
<evidence type="ECO:0000259" key="1">
    <source>
        <dbReference type="Pfam" id="PF12770"/>
    </source>
</evidence>